<evidence type="ECO:0000313" key="1">
    <source>
        <dbReference type="EMBL" id="SFT03204.1"/>
    </source>
</evidence>
<sequence>MVLSRDEPLDLRQLVADRRVAVKNNRAISVLDGDIHFSRHFTVITVYLGYFTGYNQAITRSNSVHETSTESRHCPYWHPLRERR</sequence>
<name>A0A1I6UPC9_9EURY</name>
<protein>
    <submittedName>
        <fullName evidence="1">Uncharacterized protein</fullName>
    </submittedName>
</protein>
<dbReference type="AlphaFoldDB" id="A0A1I6UPC9"/>
<reference evidence="2" key="1">
    <citation type="submission" date="2016-10" db="EMBL/GenBank/DDBJ databases">
        <authorList>
            <person name="Varghese N."/>
            <person name="Submissions S."/>
        </authorList>
    </citation>
    <scope>NUCLEOTIDE SEQUENCE [LARGE SCALE GENOMIC DNA]</scope>
    <source>
        <strain evidence="2">DSM 22427</strain>
    </source>
</reference>
<proteinExistence type="predicted"/>
<organism evidence="1 2">
    <name type="scientific">Halostagnicola kamekurae</name>
    <dbReference type="NCBI Taxonomy" id="619731"/>
    <lineage>
        <taxon>Archaea</taxon>
        <taxon>Methanobacteriati</taxon>
        <taxon>Methanobacteriota</taxon>
        <taxon>Stenosarchaea group</taxon>
        <taxon>Halobacteria</taxon>
        <taxon>Halobacteriales</taxon>
        <taxon>Natrialbaceae</taxon>
        <taxon>Halostagnicola</taxon>
    </lineage>
</organism>
<dbReference type="Proteomes" id="UP000199199">
    <property type="component" value="Unassembled WGS sequence"/>
</dbReference>
<keyword evidence="2" id="KW-1185">Reference proteome</keyword>
<gene>
    <name evidence="1" type="ORF">SAMN04488556_3979</name>
</gene>
<evidence type="ECO:0000313" key="2">
    <source>
        <dbReference type="Proteomes" id="UP000199199"/>
    </source>
</evidence>
<accession>A0A1I6UPC9</accession>
<dbReference type="EMBL" id="FOZS01000005">
    <property type="protein sequence ID" value="SFT03204.1"/>
    <property type="molecule type" value="Genomic_DNA"/>
</dbReference>